<sequence length="473" mass="48927">MARKRLIQISLLLLLSSSCAWANGGSRHGEQQQPRGETVPRGVGEARSEPVSLWWTLSSEEVKREEGSRENSHHRPRRQQDDASPAHLAARAPLAQITPAPVLRRQDDGQIAQLSAQIRSISDASRQVSQASQQLSQSSQQLSQSLQQVQQQLSQTQQQLASARADADAASRGAESARQDRDQASRSADAAVLSAQSSASQAMASAVASATSSAGASAAGIIAAASVSAQSIMDTAASMVQAAKADATAVRAEADNKILQAQGTAVSVTQAAVAVVGATVGSSLLTIGAVVLVLRYKRNRKRRRSALSRRATTIGYPAFAGSSSGANYYEPGAYETRAGDGFGADVKEPLPTAVPAASRVSVAPTAIGYATSGSPGGDGGAGFHLRTPPRGKFTLFPRDKDEFLAGGSRGTSPDGGGGGDDDTAGPGEKRVSKFLPPSLDTWLRAGTVSPFGAISKNSPSPGKAQNWPLSRPG</sequence>
<feature type="region of interest" description="Disordered" evidence="1">
    <location>
        <begin position="157"/>
        <end position="190"/>
    </location>
</feature>
<feature type="region of interest" description="Disordered" evidence="1">
    <location>
        <begin position="401"/>
        <end position="473"/>
    </location>
</feature>
<evidence type="ECO:0000256" key="2">
    <source>
        <dbReference type="SAM" id="Phobius"/>
    </source>
</evidence>
<reference evidence="4" key="1">
    <citation type="submission" date="2023-06" db="EMBL/GenBank/DDBJ databases">
        <title>Genome-scale phylogeny and comparative genomics of the fungal order Sordariales.</title>
        <authorList>
            <consortium name="Lawrence Berkeley National Laboratory"/>
            <person name="Hensen N."/>
            <person name="Bonometti L."/>
            <person name="Westerberg I."/>
            <person name="Brannstrom I.O."/>
            <person name="Guillou S."/>
            <person name="Cros-Aarteil S."/>
            <person name="Calhoun S."/>
            <person name="Haridas S."/>
            <person name="Kuo A."/>
            <person name="Mondo S."/>
            <person name="Pangilinan J."/>
            <person name="Riley R."/>
            <person name="Labutti K."/>
            <person name="Andreopoulos B."/>
            <person name="Lipzen A."/>
            <person name="Chen C."/>
            <person name="Yanf M."/>
            <person name="Daum C."/>
            <person name="Ng V."/>
            <person name="Clum A."/>
            <person name="Steindorff A."/>
            <person name="Ohm R."/>
            <person name="Martin F."/>
            <person name="Silar P."/>
            <person name="Natvig D."/>
            <person name="Lalanne C."/>
            <person name="Gautier V."/>
            <person name="Ament-Velasquez S.L."/>
            <person name="Kruys A."/>
            <person name="Hutchinson M.I."/>
            <person name="Powell A.J."/>
            <person name="Barry K."/>
            <person name="Miller A.N."/>
            <person name="Grigoriev I.V."/>
            <person name="Debuchy R."/>
            <person name="Gladieux P."/>
            <person name="Thoren M.H."/>
            <person name="Johannesson H."/>
        </authorList>
    </citation>
    <scope>NUCLEOTIDE SEQUENCE</scope>
    <source>
        <strain evidence="4">8032-3</strain>
    </source>
</reference>
<feature type="compositionally biased region" description="Basic and acidic residues" evidence="1">
    <location>
        <begin position="62"/>
        <end position="81"/>
    </location>
</feature>
<dbReference type="EMBL" id="MU838997">
    <property type="protein sequence ID" value="KAK1772343.1"/>
    <property type="molecule type" value="Genomic_DNA"/>
</dbReference>
<evidence type="ECO:0000256" key="1">
    <source>
        <dbReference type="SAM" id="MobiDB-lite"/>
    </source>
</evidence>
<feature type="transmembrane region" description="Helical" evidence="2">
    <location>
        <begin position="271"/>
        <end position="294"/>
    </location>
</feature>
<dbReference type="RefSeq" id="XP_060288556.1">
    <property type="nucleotide sequence ID" value="XM_060425754.1"/>
</dbReference>
<comment type="caution">
    <text evidence="4">The sequence shown here is derived from an EMBL/GenBank/DDBJ whole genome shotgun (WGS) entry which is preliminary data.</text>
</comment>
<feature type="chain" id="PRO_5042605115" evidence="3">
    <location>
        <begin position="23"/>
        <end position="473"/>
    </location>
</feature>
<protein>
    <submittedName>
        <fullName evidence="4">Uncharacterized protein</fullName>
    </submittedName>
</protein>
<keyword evidence="2" id="KW-0472">Membrane</keyword>
<dbReference type="Proteomes" id="UP001244011">
    <property type="component" value="Unassembled WGS sequence"/>
</dbReference>
<keyword evidence="3" id="KW-0732">Signal</keyword>
<feature type="compositionally biased region" description="Basic and acidic residues" evidence="1">
    <location>
        <begin position="165"/>
        <end position="184"/>
    </location>
</feature>
<proteinExistence type="predicted"/>
<evidence type="ECO:0000256" key="3">
    <source>
        <dbReference type="SAM" id="SignalP"/>
    </source>
</evidence>
<keyword evidence="2" id="KW-1133">Transmembrane helix</keyword>
<feature type="signal peptide" evidence="3">
    <location>
        <begin position="1"/>
        <end position="22"/>
    </location>
</feature>
<keyword evidence="2" id="KW-0812">Transmembrane</keyword>
<feature type="region of interest" description="Disordered" evidence="1">
    <location>
        <begin position="62"/>
        <end position="86"/>
    </location>
</feature>
<dbReference type="AlphaFoldDB" id="A0AAJ0C8X5"/>
<gene>
    <name evidence="4" type="ORF">QBC33DRAFT_510217</name>
</gene>
<dbReference type="PROSITE" id="PS51257">
    <property type="entry name" value="PROKAR_LIPOPROTEIN"/>
    <property type="match status" value="1"/>
</dbReference>
<feature type="compositionally biased region" description="Gly residues" evidence="1">
    <location>
        <begin position="407"/>
        <end position="418"/>
    </location>
</feature>
<evidence type="ECO:0000313" key="5">
    <source>
        <dbReference type="Proteomes" id="UP001244011"/>
    </source>
</evidence>
<feature type="region of interest" description="Disordered" evidence="1">
    <location>
        <begin position="23"/>
        <end position="45"/>
    </location>
</feature>
<dbReference type="GeneID" id="85308941"/>
<keyword evidence="5" id="KW-1185">Reference proteome</keyword>
<organism evidence="4 5">
    <name type="scientific">Phialemonium atrogriseum</name>
    <dbReference type="NCBI Taxonomy" id="1093897"/>
    <lineage>
        <taxon>Eukaryota</taxon>
        <taxon>Fungi</taxon>
        <taxon>Dikarya</taxon>
        <taxon>Ascomycota</taxon>
        <taxon>Pezizomycotina</taxon>
        <taxon>Sordariomycetes</taxon>
        <taxon>Sordariomycetidae</taxon>
        <taxon>Cephalothecales</taxon>
        <taxon>Cephalothecaceae</taxon>
        <taxon>Phialemonium</taxon>
    </lineage>
</organism>
<evidence type="ECO:0000313" key="4">
    <source>
        <dbReference type="EMBL" id="KAK1772343.1"/>
    </source>
</evidence>
<accession>A0AAJ0C8X5</accession>
<name>A0AAJ0C8X5_9PEZI</name>